<dbReference type="RefSeq" id="WP_118365228.1">
    <property type="nucleotide sequence ID" value="NZ_QRPK01000004.1"/>
</dbReference>
<keyword evidence="1" id="KW-0812">Transmembrane</keyword>
<dbReference type="EMBL" id="QRPK01000004">
    <property type="protein sequence ID" value="RHM15004.1"/>
    <property type="molecule type" value="Genomic_DNA"/>
</dbReference>
<dbReference type="GO" id="GO:0016787">
    <property type="term" value="F:hydrolase activity"/>
    <property type="evidence" value="ECO:0007669"/>
    <property type="project" value="InterPro"/>
</dbReference>
<proteinExistence type="predicted"/>
<dbReference type="InterPro" id="IPR051158">
    <property type="entry name" value="Metallophosphoesterase_sf"/>
</dbReference>
<dbReference type="InterPro" id="IPR029052">
    <property type="entry name" value="Metallo-depent_PP-like"/>
</dbReference>
<dbReference type="Proteomes" id="UP000284868">
    <property type="component" value="Unassembled WGS sequence"/>
</dbReference>
<dbReference type="AlphaFoldDB" id="A0A415PQL7"/>
<organism evidence="3 4">
    <name type="scientific">Amedibacillus dolichus</name>
    <dbReference type="NCBI Taxonomy" id="31971"/>
    <lineage>
        <taxon>Bacteria</taxon>
        <taxon>Bacillati</taxon>
        <taxon>Bacillota</taxon>
        <taxon>Erysipelotrichia</taxon>
        <taxon>Erysipelotrichales</taxon>
        <taxon>Erysipelotrichaceae</taxon>
        <taxon>Amedibacillus</taxon>
    </lineage>
</organism>
<sequence length="353" mass="40571">MLALLLSSVCFVCFFLCFAYELHKLRIKPKTYVCIAMLLALPAWDIHSIVFAFEIHFIIFYEIAKLFTIWWKGGKTRVLAIGALSLLLAGAWVGYGFYNMKHIVRREYVIQSEKQLNHNYTIAVLSDLHYPTTMNKQELAELVQQIHREQADIVLLCGDIVDEYTSMKKREEVFSLLEGLCTKSDVFYVFGNHDTGQYSFQNAISKEELRSLIEAHHIRVLEDEVACVDDKLCLVGRDDYRMHNRKSVATLLSMMPDNCYKLVVDHQPRELEKSAELKVDLHISGHTHAGQLFPLYYIFECFHLNELNYGKETIAQMEAINTSGAGGWGFAIRSDHHSEYVILKLQSTSASNR</sequence>
<dbReference type="InterPro" id="IPR004843">
    <property type="entry name" value="Calcineurin-like_PHP"/>
</dbReference>
<protein>
    <recommendedName>
        <fullName evidence="2">Calcineurin-like phosphoesterase domain-containing protein</fullName>
    </recommendedName>
</protein>
<dbReference type="PANTHER" id="PTHR31302">
    <property type="entry name" value="TRANSMEMBRANE PROTEIN WITH METALLOPHOSPHOESTERASE DOMAIN-RELATED"/>
    <property type="match status" value="1"/>
</dbReference>
<feature type="transmembrane region" description="Helical" evidence="1">
    <location>
        <begin position="78"/>
        <end position="98"/>
    </location>
</feature>
<keyword evidence="1" id="KW-0472">Membrane</keyword>
<dbReference type="Pfam" id="PF00149">
    <property type="entry name" value="Metallophos"/>
    <property type="match status" value="1"/>
</dbReference>
<evidence type="ECO:0000313" key="4">
    <source>
        <dbReference type="Proteomes" id="UP000284868"/>
    </source>
</evidence>
<comment type="caution">
    <text evidence="3">The sequence shown here is derived from an EMBL/GenBank/DDBJ whole genome shotgun (WGS) entry which is preliminary data.</text>
</comment>
<keyword evidence="1" id="KW-1133">Transmembrane helix</keyword>
<evidence type="ECO:0000256" key="1">
    <source>
        <dbReference type="SAM" id="Phobius"/>
    </source>
</evidence>
<dbReference type="OrthoDB" id="9780884at2"/>
<feature type="transmembrane region" description="Helical" evidence="1">
    <location>
        <begin position="35"/>
        <end position="57"/>
    </location>
</feature>
<dbReference type="SUPFAM" id="SSF56300">
    <property type="entry name" value="Metallo-dependent phosphatases"/>
    <property type="match status" value="1"/>
</dbReference>
<dbReference type="PANTHER" id="PTHR31302:SF0">
    <property type="entry name" value="TRANSMEMBRANE PROTEIN WITH METALLOPHOSPHOESTERASE DOMAIN"/>
    <property type="match status" value="1"/>
</dbReference>
<keyword evidence="4" id="KW-1185">Reference proteome</keyword>
<feature type="domain" description="Calcineurin-like phosphoesterase" evidence="2">
    <location>
        <begin position="121"/>
        <end position="289"/>
    </location>
</feature>
<evidence type="ECO:0000313" key="3">
    <source>
        <dbReference type="EMBL" id="RHM15004.1"/>
    </source>
</evidence>
<dbReference type="Gene3D" id="3.60.21.10">
    <property type="match status" value="1"/>
</dbReference>
<accession>A0A415PQL7</accession>
<reference evidence="3 4" key="1">
    <citation type="submission" date="2018-08" db="EMBL/GenBank/DDBJ databases">
        <title>A genome reference for cultivated species of the human gut microbiota.</title>
        <authorList>
            <person name="Zou Y."/>
            <person name="Xue W."/>
            <person name="Luo G."/>
        </authorList>
    </citation>
    <scope>NUCLEOTIDE SEQUENCE [LARGE SCALE GENOMIC DNA]</scope>
    <source>
        <strain evidence="3 4">AF35-6BH</strain>
    </source>
</reference>
<name>A0A415PQL7_9FIRM</name>
<evidence type="ECO:0000259" key="2">
    <source>
        <dbReference type="Pfam" id="PF00149"/>
    </source>
</evidence>
<gene>
    <name evidence="3" type="ORF">DWZ83_01415</name>
</gene>